<evidence type="ECO:0000256" key="2">
    <source>
        <dbReference type="ARBA" id="ARBA00022801"/>
    </source>
</evidence>
<proteinExistence type="inferred from homology"/>
<keyword evidence="4" id="KW-1185">Reference proteome</keyword>
<reference evidence="3 4" key="1">
    <citation type="journal article" date="2023" name="Commun. Biol.">
        <title>Genome analysis of Parmales, the sister group of diatoms, reveals the evolutionary specialization of diatoms from phago-mixotrophs to photoautotrophs.</title>
        <authorList>
            <person name="Ban H."/>
            <person name="Sato S."/>
            <person name="Yoshikawa S."/>
            <person name="Yamada K."/>
            <person name="Nakamura Y."/>
            <person name="Ichinomiya M."/>
            <person name="Sato N."/>
            <person name="Blanc-Mathieu R."/>
            <person name="Endo H."/>
            <person name="Kuwata A."/>
            <person name="Ogata H."/>
        </authorList>
    </citation>
    <scope>NUCLEOTIDE SEQUENCE [LARGE SCALE GENOMIC DNA]</scope>
</reference>
<sequence length="265" mass="28265">MSDLLIIVDPQCDFHPGGSLAIPSAGADASRIGALLASPSCPFSSLVVTLDSHHKFDIAHPSSWKDAAGSPPAPFTLISNADVKAGKWSPADPSLTVEWALEYTAALEARGRFQLCIWPEHCLMGSPGHNVEAQVQAGISKWLEARKGGEVNWVMKGQNRSTEMYSAFKADVLVPSDPSTHLNTSLLASISSHRGKIYVCGQARSHCVNFTVRDLVANLGGRSAGDVVLLADCMSDVPGFEESGETFFKDMKELGVGIVNSTELL</sequence>
<dbReference type="PANTHER" id="PTHR11080">
    <property type="entry name" value="PYRAZINAMIDASE/NICOTINAMIDASE"/>
    <property type="match status" value="1"/>
</dbReference>
<gene>
    <name evidence="3" type="ORF">TeGR_g15081</name>
</gene>
<dbReference type="InterPro" id="IPR036380">
    <property type="entry name" value="Isochorismatase-like_sf"/>
</dbReference>
<accession>A0ABQ6M689</accession>
<dbReference type="SUPFAM" id="SSF52499">
    <property type="entry name" value="Isochorismatase-like hydrolases"/>
    <property type="match status" value="1"/>
</dbReference>
<evidence type="ECO:0000313" key="3">
    <source>
        <dbReference type="EMBL" id="GMI20347.1"/>
    </source>
</evidence>
<evidence type="ECO:0000313" key="4">
    <source>
        <dbReference type="Proteomes" id="UP001165060"/>
    </source>
</evidence>
<dbReference type="EMBL" id="BRYB01005089">
    <property type="protein sequence ID" value="GMI20347.1"/>
    <property type="molecule type" value="Genomic_DNA"/>
</dbReference>
<protein>
    <recommendedName>
        <fullName evidence="5">Nicotinamidase</fullName>
    </recommendedName>
</protein>
<dbReference type="InterPro" id="IPR052347">
    <property type="entry name" value="Isochorismatase_Nicotinamidase"/>
</dbReference>
<evidence type="ECO:0000256" key="1">
    <source>
        <dbReference type="ARBA" id="ARBA00006336"/>
    </source>
</evidence>
<dbReference type="PANTHER" id="PTHR11080:SF2">
    <property type="entry name" value="LD05707P"/>
    <property type="match status" value="1"/>
</dbReference>
<name>A0ABQ6M689_9STRA</name>
<evidence type="ECO:0008006" key="5">
    <source>
        <dbReference type="Google" id="ProtNLM"/>
    </source>
</evidence>
<organism evidence="3 4">
    <name type="scientific">Tetraparma gracilis</name>
    <dbReference type="NCBI Taxonomy" id="2962635"/>
    <lineage>
        <taxon>Eukaryota</taxon>
        <taxon>Sar</taxon>
        <taxon>Stramenopiles</taxon>
        <taxon>Ochrophyta</taxon>
        <taxon>Bolidophyceae</taxon>
        <taxon>Parmales</taxon>
        <taxon>Triparmaceae</taxon>
        <taxon>Tetraparma</taxon>
    </lineage>
</organism>
<dbReference type="Proteomes" id="UP001165060">
    <property type="component" value="Unassembled WGS sequence"/>
</dbReference>
<dbReference type="Gene3D" id="3.40.50.850">
    <property type="entry name" value="Isochorismatase-like"/>
    <property type="match status" value="1"/>
</dbReference>
<comment type="similarity">
    <text evidence="1">Belongs to the isochorismatase family.</text>
</comment>
<keyword evidence="2" id="KW-0378">Hydrolase</keyword>
<comment type="caution">
    <text evidence="3">The sequence shown here is derived from an EMBL/GenBank/DDBJ whole genome shotgun (WGS) entry which is preliminary data.</text>
</comment>